<keyword evidence="1" id="KW-0285">Flavoprotein</keyword>
<accession>A0A1G6DL75</accession>
<keyword evidence="5" id="KW-1185">Reference proteome</keyword>
<name>A0A1G6DL75_9HYPH</name>
<dbReference type="AlphaFoldDB" id="A0A1G6DL75"/>
<dbReference type="InterPro" id="IPR001155">
    <property type="entry name" value="OxRdtase_FMN_N"/>
</dbReference>
<proteinExistence type="predicted"/>
<dbReference type="EMBL" id="FMXQ01000007">
    <property type="protein sequence ID" value="SDB45861.1"/>
    <property type="molecule type" value="Genomic_DNA"/>
</dbReference>
<dbReference type="SUPFAM" id="SSF51395">
    <property type="entry name" value="FMN-linked oxidoreductases"/>
    <property type="match status" value="1"/>
</dbReference>
<keyword evidence="2" id="KW-0560">Oxidoreductase</keyword>
<dbReference type="InterPro" id="IPR013785">
    <property type="entry name" value="Aldolase_TIM"/>
</dbReference>
<dbReference type="GO" id="GO:0010181">
    <property type="term" value="F:FMN binding"/>
    <property type="evidence" value="ECO:0007669"/>
    <property type="project" value="InterPro"/>
</dbReference>
<dbReference type="PANTHER" id="PTHR43656:SF2">
    <property type="entry name" value="BINDING OXIDOREDUCTASE, PUTATIVE (AFU_ORTHOLOGUE AFUA_2G08260)-RELATED"/>
    <property type="match status" value="1"/>
</dbReference>
<gene>
    <name evidence="4" type="ORF">SAMN02982931_03555</name>
</gene>
<sequence length="396" mass="43065">MVATVLQEGRIGTLVLKNRIVRAATSETMASAEGLVSDRLVAFYEDLARGGAGLIITGHIYVDRRGQYTPFQTGIHDDACIAGLRRLVDAVHAQGGTIFAELAHAGSQGTVPGVTPVAPSVVANAIFGTEPDELTADDIEQLVMAFRQGARRAIAAGFDGIHLHGGNGYLISQFRSPLTNLRNDAWGGSAENRNRFFIRVYEAVRDEVGDDVPVTARIGMADVDPAGLPVEESVALVRELERRGLDAVEVTYNVMNTYRDNIRPYVGVRFGRALRHLAFGAVGRPYVEEAYYRPFAQAVKAGGASLPVILVGGVRSTAMMDELIGSGDTDFVAMARPFIREPDIARQIVEGRVGPVDCVSCNLCLMHEGRQSLRCWRRTWPDLLRHVRLHYGPGRG</sequence>
<reference evidence="4 5" key="1">
    <citation type="submission" date="2016-10" db="EMBL/GenBank/DDBJ databases">
        <authorList>
            <person name="de Groot N.N."/>
        </authorList>
    </citation>
    <scope>NUCLEOTIDE SEQUENCE [LARGE SCALE GENOMIC DNA]</scope>
    <source>
        <strain evidence="4 5">ATCC 35022</strain>
    </source>
</reference>
<evidence type="ECO:0000313" key="5">
    <source>
        <dbReference type="Proteomes" id="UP000199071"/>
    </source>
</evidence>
<dbReference type="CDD" id="cd02803">
    <property type="entry name" value="OYE_like_FMN_family"/>
    <property type="match status" value="1"/>
</dbReference>
<evidence type="ECO:0000256" key="1">
    <source>
        <dbReference type="ARBA" id="ARBA00022630"/>
    </source>
</evidence>
<organism evidence="4 5">
    <name type="scientific">Bauldia litoralis</name>
    <dbReference type="NCBI Taxonomy" id="665467"/>
    <lineage>
        <taxon>Bacteria</taxon>
        <taxon>Pseudomonadati</taxon>
        <taxon>Pseudomonadota</taxon>
        <taxon>Alphaproteobacteria</taxon>
        <taxon>Hyphomicrobiales</taxon>
        <taxon>Kaistiaceae</taxon>
        <taxon>Bauldia</taxon>
    </lineage>
</organism>
<dbReference type="Proteomes" id="UP000199071">
    <property type="component" value="Unassembled WGS sequence"/>
</dbReference>
<evidence type="ECO:0000259" key="3">
    <source>
        <dbReference type="Pfam" id="PF00724"/>
    </source>
</evidence>
<dbReference type="PANTHER" id="PTHR43656">
    <property type="entry name" value="BINDING OXIDOREDUCTASE, PUTATIVE (AFU_ORTHOLOGUE AFUA_2G08260)-RELATED"/>
    <property type="match status" value="1"/>
</dbReference>
<evidence type="ECO:0000313" key="4">
    <source>
        <dbReference type="EMBL" id="SDB45861.1"/>
    </source>
</evidence>
<dbReference type="Pfam" id="PF00724">
    <property type="entry name" value="Oxidored_FMN"/>
    <property type="match status" value="1"/>
</dbReference>
<feature type="domain" description="NADH:flavin oxidoreductase/NADH oxidase N-terminal" evidence="3">
    <location>
        <begin position="11"/>
        <end position="257"/>
    </location>
</feature>
<dbReference type="Gene3D" id="3.20.20.70">
    <property type="entry name" value="Aldolase class I"/>
    <property type="match status" value="1"/>
</dbReference>
<dbReference type="GO" id="GO:0016491">
    <property type="term" value="F:oxidoreductase activity"/>
    <property type="evidence" value="ECO:0007669"/>
    <property type="project" value="UniProtKB-KW"/>
</dbReference>
<dbReference type="InterPro" id="IPR051799">
    <property type="entry name" value="NADH_flavin_oxidoreductase"/>
</dbReference>
<protein>
    <submittedName>
        <fullName evidence="4">2,4-dienoyl-CoA reductase</fullName>
    </submittedName>
</protein>
<dbReference type="STRING" id="665467.SAMN02982931_03555"/>
<evidence type="ECO:0000256" key="2">
    <source>
        <dbReference type="ARBA" id="ARBA00023002"/>
    </source>
</evidence>
<dbReference type="OrthoDB" id="9804454at2"/>
<dbReference type="RefSeq" id="WP_090878371.1">
    <property type="nucleotide sequence ID" value="NZ_FMXQ01000007.1"/>
</dbReference>